<gene>
    <name evidence="3" type="ORF">B7P43_G14100</name>
</gene>
<evidence type="ECO:0000256" key="1">
    <source>
        <dbReference type="SAM" id="MobiDB-lite"/>
    </source>
</evidence>
<keyword evidence="2" id="KW-0812">Transmembrane</keyword>
<dbReference type="AlphaFoldDB" id="A0A2J7PYL8"/>
<name>A0A2J7PYL8_9NEOP</name>
<dbReference type="PANTHER" id="PTHR46060">
    <property type="entry name" value="MARINER MOS1 TRANSPOSASE-LIKE PROTEIN"/>
    <property type="match status" value="1"/>
</dbReference>
<dbReference type="OrthoDB" id="6760456at2759"/>
<feature type="transmembrane region" description="Helical" evidence="2">
    <location>
        <begin position="182"/>
        <end position="202"/>
    </location>
</feature>
<keyword evidence="4" id="KW-1185">Reference proteome</keyword>
<dbReference type="PANTHER" id="PTHR46060:SF1">
    <property type="entry name" value="MARINER MOS1 TRANSPOSASE-LIKE PROTEIN"/>
    <property type="match status" value="1"/>
</dbReference>
<evidence type="ECO:0000313" key="4">
    <source>
        <dbReference type="Proteomes" id="UP000235965"/>
    </source>
</evidence>
<accession>A0A2J7PYL8</accession>
<organism evidence="3 4">
    <name type="scientific">Cryptotermes secundus</name>
    <dbReference type="NCBI Taxonomy" id="105785"/>
    <lineage>
        <taxon>Eukaryota</taxon>
        <taxon>Metazoa</taxon>
        <taxon>Ecdysozoa</taxon>
        <taxon>Arthropoda</taxon>
        <taxon>Hexapoda</taxon>
        <taxon>Insecta</taxon>
        <taxon>Pterygota</taxon>
        <taxon>Neoptera</taxon>
        <taxon>Polyneoptera</taxon>
        <taxon>Dictyoptera</taxon>
        <taxon>Blattodea</taxon>
        <taxon>Blattoidea</taxon>
        <taxon>Termitoidae</taxon>
        <taxon>Kalotermitidae</taxon>
        <taxon>Cryptotermitinae</taxon>
        <taxon>Cryptotermes</taxon>
    </lineage>
</organism>
<sequence length="206" mass="23573">RRVTIDTIATAIGCSHGMAYLIMHDRLGFHKVCARWVPRMLNPQHKMQRMGLALQHLNRYHDEGHDMLARTVACDESLVHHYRPETKRASVQWKHPASPAKKSLRRPPGSDSSPKNFMLLVFRGLWNDGTSASMYREIMLKNKSTFQISTLIFLSSISICNLIIALPSYISNKSLQEWLGNIIMLNIPTIVIELSHSLCNFYSRIT</sequence>
<evidence type="ECO:0000313" key="3">
    <source>
        <dbReference type="EMBL" id="PNF21428.1"/>
    </source>
</evidence>
<feature type="transmembrane region" description="Helical" evidence="2">
    <location>
        <begin position="148"/>
        <end position="170"/>
    </location>
</feature>
<dbReference type="InterPro" id="IPR036397">
    <property type="entry name" value="RNaseH_sf"/>
</dbReference>
<dbReference type="GO" id="GO:0003676">
    <property type="term" value="F:nucleic acid binding"/>
    <property type="evidence" value="ECO:0007669"/>
    <property type="project" value="InterPro"/>
</dbReference>
<dbReference type="InParanoid" id="A0A2J7PYL8"/>
<protein>
    <submittedName>
        <fullName evidence="3">Uncharacterized protein</fullName>
    </submittedName>
</protein>
<dbReference type="STRING" id="105785.A0A2J7PYL8"/>
<reference evidence="3 4" key="1">
    <citation type="submission" date="2017-12" db="EMBL/GenBank/DDBJ databases">
        <title>Hemimetabolous genomes reveal molecular basis of termite eusociality.</title>
        <authorList>
            <person name="Harrison M.C."/>
            <person name="Jongepier E."/>
            <person name="Robertson H.M."/>
            <person name="Arning N."/>
            <person name="Bitard-Feildel T."/>
            <person name="Chao H."/>
            <person name="Childers C.P."/>
            <person name="Dinh H."/>
            <person name="Doddapaneni H."/>
            <person name="Dugan S."/>
            <person name="Gowin J."/>
            <person name="Greiner C."/>
            <person name="Han Y."/>
            <person name="Hu H."/>
            <person name="Hughes D.S.T."/>
            <person name="Huylmans A.-K."/>
            <person name="Kemena C."/>
            <person name="Kremer L.P.M."/>
            <person name="Lee S.L."/>
            <person name="Lopez-Ezquerra A."/>
            <person name="Mallet L."/>
            <person name="Monroy-Kuhn J.M."/>
            <person name="Moser A."/>
            <person name="Murali S.C."/>
            <person name="Muzny D.M."/>
            <person name="Otani S."/>
            <person name="Piulachs M.-D."/>
            <person name="Poelchau M."/>
            <person name="Qu J."/>
            <person name="Schaub F."/>
            <person name="Wada-Katsumata A."/>
            <person name="Worley K.C."/>
            <person name="Xie Q."/>
            <person name="Ylla G."/>
            <person name="Poulsen M."/>
            <person name="Gibbs R.A."/>
            <person name="Schal C."/>
            <person name="Richards S."/>
            <person name="Belles X."/>
            <person name="Korb J."/>
            <person name="Bornberg-Bauer E."/>
        </authorList>
    </citation>
    <scope>NUCLEOTIDE SEQUENCE [LARGE SCALE GENOMIC DNA]</scope>
    <source>
        <tissue evidence="3">Whole body</tissue>
    </source>
</reference>
<dbReference type="InterPro" id="IPR052709">
    <property type="entry name" value="Transposase-MT_Hybrid"/>
</dbReference>
<dbReference type="EMBL" id="NEVH01020344">
    <property type="protein sequence ID" value="PNF21428.1"/>
    <property type="molecule type" value="Genomic_DNA"/>
</dbReference>
<keyword evidence="2" id="KW-0472">Membrane</keyword>
<feature type="non-terminal residue" evidence="3">
    <location>
        <position position="1"/>
    </location>
</feature>
<dbReference type="Proteomes" id="UP000235965">
    <property type="component" value="Unassembled WGS sequence"/>
</dbReference>
<feature type="region of interest" description="Disordered" evidence="1">
    <location>
        <begin position="87"/>
        <end position="111"/>
    </location>
</feature>
<comment type="caution">
    <text evidence="3">The sequence shown here is derived from an EMBL/GenBank/DDBJ whole genome shotgun (WGS) entry which is preliminary data.</text>
</comment>
<dbReference type="Gene3D" id="3.30.420.10">
    <property type="entry name" value="Ribonuclease H-like superfamily/Ribonuclease H"/>
    <property type="match status" value="1"/>
</dbReference>
<proteinExistence type="predicted"/>
<keyword evidence="2" id="KW-1133">Transmembrane helix</keyword>
<evidence type="ECO:0000256" key="2">
    <source>
        <dbReference type="SAM" id="Phobius"/>
    </source>
</evidence>